<feature type="compositionally biased region" description="Basic and acidic residues" evidence="1">
    <location>
        <begin position="44"/>
        <end position="57"/>
    </location>
</feature>
<protein>
    <submittedName>
        <fullName evidence="2">Uncharacterized protein</fullName>
    </submittedName>
</protein>
<keyword evidence="3" id="KW-1185">Reference proteome</keyword>
<feature type="compositionally biased region" description="Basic and acidic residues" evidence="1">
    <location>
        <begin position="26"/>
        <end position="36"/>
    </location>
</feature>
<reference evidence="3" key="1">
    <citation type="submission" date="2024-04" db="EMBL/GenBank/DDBJ databases">
        <title>Salinicola lusitanus LLJ914,a marine bacterium isolated from the Okinawa Trough.</title>
        <authorList>
            <person name="Li J."/>
        </authorList>
    </citation>
    <scope>NUCLEOTIDE SEQUENCE [LARGE SCALE GENOMIC DNA]</scope>
</reference>
<feature type="non-terminal residue" evidence="2">
    <location>
        <position position="57"/>
    </location>
</feature>
<dbReference type="AlphaFoldDB" id="A0AAW0MJW3"/>
<evidence type="ECO:0000313" key="3">
    <source>
        <dbReference type="Proteomes" id="UP001460270"/>
    </source>
</evidence>
<feature type="compositionally biased region" description="Polar residues" evidence="1">
    <location>
        <begin position="1"/>
        <end position="15"/>
    </location>
</feature>
<comment type="caution">
    <text evidence="2">The sequence shown here is derived from an EMBL/GenBank/DDBJ whole genome shotgun (WGS) entry which is preliminary data.</text>
</comment>
<evidence type="ECO:0000313" key="2">
    <source>
        <dbReference type="EMBL" id="KAK7877382.1"/>
    </source>
</evidence>
<evidence type="ECO:0000256" key="1">
    <source>
        <dbReference type="SAM" id="MobiDB-lite"/>
    </source>
</evidence>
<sequence>MTSEESQQKTSKIPLNTTSTADSDNSTDKMESEPSHKNTSVTSEIKESTESSISSDK</sequence>
<dbReference type="Proteomes" id="UP001460270">
    <property type="component" value="Unassembled WGS sequence"/>
</dbReference>
<proteinExistence type="predicted"/>
<name>A0AAW0MJW3_9GOBI</name>
<gene>
    <name evidence="2" type="ORF">WMY93_031898</name>
</gene>
<organism evidence="2 3">
    <name type="scientific">Mugilogobius chulae</name>
    <name type="common">yellowstripe goby</name>
    <dbReference type="NCBI Taxonomy" id="88201"/>
    <lineage>
        <taxon>Eukaryota</taxon>
        <taxon>Metazoa</taxon>
        <taxon>Chordata</taxon>
        <taxon>Craniata</taxon>
        <taxon>Vertebrata</taxon>
        <taxon>Euteleostomi</taxon>
        <taxon>Actinopterygii</taxon>
        <taxon>Neopterygii</taxon>
        <taxon>Teleostei</taxon>
        <taxon>Neoteleostei</taxon>
        <taxon>Acanthomorphata</taxon>
        <taxon>Gobiaria</taxon>
        <taxon>Gobiiformes</taxon>
        <taxon>Gobioidei</taxon>
        <taxon>Gobiidae</taxon>
        <taxon>Gobionellinae</taxon>
        <taxon>Mugilogobius</taxon>
    </lineage>
</organism>
<feature type="region of interest" description="Disordered" evidence="1">
    <location>
        <begin position="1"/>
        <end position="57"/>
    </location>
</feature>
<dbReference type="EMBL" id="JBBPFD010000695">
    <property type="protein sequence ID" value="KAK7877382.1"/>
    <property type="molecule type" value="Genomic_DNA"/>
</dbReference>
<accession>A0AAW0MJW3</accession>